<evidence type="ECO:0000256" key="1">
    <source>
        <dbReference type="SAM" id="Coils"/>
    </source>
</evidence>
<evidence type="ECO:0000313" key="2">
    <source>
        <dbReference type="EMBL" id="OPJ54649.1"/>
    </source>
</evidence>
<proteinExistence type="predicted"/>
<name>A0A1V4I420_9CLOT</name>
<keyword evidence="1" id="KW-0175">Coiled coil</keyword>
<organism evidence="2 3">
    <name type="scientific">Clostridium chromiireducens</name>
    <dbReference type="NCBI Taxonomy" id="225345"/>
    <lineage>
        <taxon>Bacteria</taxon>
        <taxon>Bacillati</taxon>
        <taxon>Bacillota</taxon>
        <taxon>Clostridia</taxon>
        <taxon>Eubacteriales</taxon>
        <taxon>Clostridiaceae</taxon>
        <taxon>Clostridium</taxon>
    </lineage>
</organism>
<keyword evidence="3" id="KW-1185">Reference proteome</keyword>
<sequence>MASYYYYIKMDTLETKIKQILVQRIIPYNKAKIISIEEQYIEYLLNGFRGTDISFNKENKDGLYCYHVNKDSFTDAPVIEKRLTEKFFSTQIHQIINSEWECISLIQNNWPLEKKLKITEKNLNISKSNYKEFLDIFTKLKEEVMKTAGRTLIQHCKNDIEQTVKTQFNITNELGLEKIKEIKKHMVSITNVVENNISKLSNEEFRYNDENLDSAFIRNKIAVFIKEQEKMINELLIQYGYDRSKRTSFSDKLFAANSSDIGYYLDEYEQALVNLSNSKKQMNNLQEELEQLNIELDTQKAVALWEQA</sequence>
<gene>
    <name evidence="2" type="ORF">CLCHR_48010</name>
</gene>
<accession>A0A1V4I420</accession>
<reference evidence="2 3" key="1">
    <citation type="submission" date="2017-03" db="EMBL/GenBank/DDBJ databases">
        <title>Genome sequence of Clostridium chromiireducens DSM 23318.</title>
        <authorList>
            <person name="Poehlein A."/>
            <person name="Daniel R."/>
        </authorList>
    </citation>
    <scope>NUCLEOTIDE SEQUENCE [LARGE SCALE GENOMIC DNA]</scope>
    <source>
        <strain evidence="2 3">DSM 23318</strain>
    </source>
</reference>
<dbReference type="EMBL" id="MZGT01000147">
    <property type="protein sequence ID" value="OPJ54649.1"/>
    <property type="molecule type" value="Genomic_DNA"/>
</dbReference>
<protein>
    <submittedName>
        <fullName evidence="2">Uncharacterized protein</fullName>
    </submittedName>
</protein>
<dbReference type="RefSeq" id="WP_079442433.1">
    <property type="nucleotide sequence ID" value="NZ_MZGT01000147.1"/>
</dbReference>
<feature type="coiled-coil region" evidence="1">
    <location>
        <begin position="265"/>
        <end position="302"/>
    </location>
</feature>
<evidence type="ECO:0000313" key="3">
    <source>
        <dbReference type="Proteomes" id="UP000191056"/>
    </source>
</evidence>
<dbReference type="AlphaFoldDB" id="A0A1V4I420"/>
<comment type="caution">
    <text evidence="2">The sequence shown here is derived from an EMBL/GenBank/DDBJ whole genome shotgun (WGS) entry which is preliminary data.</text>
</comment>
<dbReference type="Proteomes" id="UP000191056">
    <property type="component" value="Unassembled WGS sequence"/>
</dbReference>